<keyword evidence="3" id="KW-1185">Reference proteome</keyword>
<dbReference type="Proteomes" id="UP001499843">
    <property type="component" value="Unassembled WGS sequence"/>
</dbReference>
<keyword evidence="2" id="KW-0378">Hydrolase</keyword>
<proteinExistence type="predicted"/>
<dbReference type="GO" id="GO:0016787">
    <property type="term" value="F:hydrolase activity"/>
    <property type="evidence" value="ECO:0007669"/>
    <property type="project" value="UniProtKB-KW"/>
</dbReference>
<evidence type="ECO:0000259" key="1">
    <source>
        <dbReference type="Pfam" id="PF00144"/>
    </source>
</evidence>
<dbReference type="PANTHER" id="PTHR46825:SF9">
    <property type="entry name" value="BETA-LACTAMASE-RELATED DOMAIN-CONTAINING PROTEIN"/>
    <property type="match status" value="1"/>
</dbReference>
<dbReference type="Gene3D" id="3.40.710.10">
    <property type="entry name" value="DD-peptidase/beta-lactamase superfamily"/>
    <property type="match status" value="1"/>
</dbReference>
<dbReference type="Pfam" id="PF00144">
    <property type="entry name" value="Beta-lactamase"/>
    <property type="match status" value="1"/>
</dbReference>
<feature type="domain" description="Beta-lactamase-related" evidence="1">
    <location>
        <begin position="18"/>
        <end position="344"/>
    </location>
</feature>
<sequence length="353" mass="37751">MTVEGPSQADWRAFHEYLEELAGAGKFAGTVLVAKNGKPVLRKGYGMADAAKKKANTPETRFNIGSMGKMLTGVAIAQLVQQGKVSFQDTIGKYVDGLPSEIADKVTVHHLLTHTSGLGEIPSHEGRGDLDLDAQLKEIAKQKLQFEPGTKFAYSNAGFAVLGAIVESASKQRYDAYVSKHILKPAGMHDTSFGSGRYTPSKIARMAHPYGLFDANGQYIGMQQSPDGSLPDGELRDVGDQATGAGPAGGAISTAGDMLKFTQALRKHKLLNATLTKTVTEGKVETGPQNKYAYGFMDWARNGVRAFGHSGGTMGYEAMLDVFTAKGYTVVFLVNQDGVLTPPLKKARAMITD</sequence>
<gene>
    <name evidence="2" type="ORF">GCM10009850_117600</name>
</gene>
<reference evidence="2 3" key="1">
    <citation type="journal article" date="2019" name="Int. J. Syst. Evol. Microbiol.">
        <title>The Global Catalogue of Microorganisms (GCM) 10K type strain sequencing project: providing services to taxonomists for standard genome sequencing and annotation.</title>
        <authorList>
            <consortium name="The Broad Institute Genomics Platform"/>
            <consortium name="The Broad Institute Genome Sequencing Center for Infectious Disease"/>
            <person name="Wu L."/>
            <person name="Ma J."/>
        </authorList>
    </citation>
    <scope>NUCLEOTIDE SEQUENCE [LARGE SCALE GENOMIC DNA]</scope>
    <source>
        <strain evidence="2 3">JCM 16114</strain>
    </source>
</reference>
<name>A0ABN3D3C1_9ACTN</name>
<comment type="caution">
    <text evidence="2">The sequence shown here is derived from an EMBL/GenBank/DDBJ whole genome shotgun (WGS) entry which is preliminary data.</text>
</comment>
<dbReference type="InterPro" id="IPR012338">
    <property type="entry name" value="Beta-lactam/transpept-like"/>
</dbReference>
<accession>A0ABN3D3C1</accession>
<dbReference type="PANTHER" id="PTHR46825">
    <property type="entry name" value="D-ALANYL-D-ALANINE-CARBOXYPEPTIDASE/ENDOPEPTIDASE AMPH"/>
    <property type="match status" value="1"/>
</dbReference>
<dbReference type="InterPro" id="IPR050491">
    <property type="entry name" value="AmpC-like"/>
</dbReference>
<dbReference type="EMBL" id="BAAAQX010000065">
    <property type="protein sequence ID" value="GAA2216291.1"/>
    <property type="molecule type" value="Genomic_DNA"/>
</dbReference>
<evidence type="ECO:0000313" key="2">
    <source>
        <dbReference type="EMBL" id="GAA2216291.1"/>
    </source>
</evidence>
<dbReference type="InterPro" id="IPR001466">
    <property type="entry name" value="Beta-lactam-related"/>
</dbReference>
<organism evidence="2 3">
    <name type="scientific">Nonomuraea monospora</name>
    <dbReference type="NCBI Taxonomy" id="568818"/>
    <lineage>
        <taxon>Bacteria</taxon>
        <taxon>Bacillati</taxon>
        <taxon>Actinomycetota</taxon>
        <taxon>Actinomycetes</taxon>
        <taxon>Streptosporangiales</taxon>
        <taxon>Streptosporangiaceae</taxon>
        <taxon>Nonomuraea</taxon>
    </lineage>
</organism>
<dbReference type="SUPFAM" id="SSF56601">
    <property type="entry name" value="beta-lactamase/transpeptidase-like"/>
    <property type="match status" value="1"/>
</dbReference>
<protein>
    <submittedName>
        <fullName evidence="2">Serine hydrolase domain-containing protein</fullName>
    </submittedName>
</protein>
<evidence type="ECO:0000313" key="3">
    <source>
        <dbReference type="Proteomes" id="UP001499843"/>
    </source>
</evidence>
<dbReference type="RefSeq" id="WP_344495794.1">
    <property type="nucleotide sequence ID" value="NZ_BAAAQX010000065.1"/>
</dbReference>